<comment type="caution">
    <text evidence="3">The sequence shown here is derived from an EMBL/GenBank/DDBJ whole genome shotgun (WGS) entry which is preliminary data.</text>
</comment>
<feature type="region of interest" description="Disordered" evidence="2">
    <location>
        <begin position="320"/>
        <end position="404"/>
    </location>
</feature>
<dbReference type="SUPFAM" id="SSF101898">
    <property type="entry name" value="NHL repeat"/>
    <property type="match status" value="1"/>
</dbReference>
<dbReference type="OMA" id="WINVEEP"/>
<evidence type="ECO:0000256" key="2">
    <source>
        <dbReference type="SAM" id="MobiDB-lite"/>
    </source>
</evidence>
<name>A0A5J4Z158_PORPP</name>
<feature type="compositionally biased region" description="Polar residues" evidence="2">
    <location>
        <begin position="11"/>
        <end position="22"/>
    </location>
</feature>
<dbReference type="InterPro" id="IPR011042">
    <property type="entry name" value="6-blade_b-propeller_TolB-like"/>
</dbReference>
<dbReference type="PANTHER" id="PTHR46388:SF2">
    <property type="entry name" value="NHL REPEAT-CONTAINING PROTEIN 2"/>
    <property type="match status" value="1"/>
</dbReference>
<feature type="compositionally biased region" description="Low complexity" evidence="2">
    <location>
        <begin position="391"/>
        <end position="402"/>
    </location>
</feature>
<accession>A0A5J4Z158</accession>
<dbReference type="PANTHER" id="PTHR46388">
    <property type="entry name" value="NHL REPEAT-CONTAINING PROTEIN 2"/>
    <property type="match status" value="1"/>
</dbReference>
<feature type="compositionally biased region" description="Gly residues" evidence="2">
    <location>
        <begin position="326"/>
        <end position="341"/>
    </location>
</feature>
<feature type="compositionally biased region" description="Low complexity" evidence="2">
    <location>
        <begin position="342"/>
        <end position="369"/>
    </location>
</feature>
<sequence length="724" mass="76995">MSGSSDVSSSPKGNESENSPPSKKNDGAFDLVRREVIAAALLSSTFTVIGLASQRNKALRRYSLAGLVAALNSRRIAPNMNLKTFALEGLQTAPRADLSKLVWVNVADAPDLKDRVVVVHIFRASDLNVQETLRRLDKSLRETTAHLPEDARRAAQIISVHSPKFDLEFDSRVVQKTAMQLRLAHPCASDPGLHLWQSVGITDWPAVLVLSPNLFRVLFTLQSDSLSRLGECLSTVLDIYSNTKPTTLGLPVRVSYPALTDSEYTSTVLSFPGKVAVDTAGRRLFISDSGNNRIVVTSLDGSYLTQIGGLQTRLGFRSSDVTQQGHHGGGAPSGGNSGSSSGGAKASSAAGTKTGSASGSTSVSGSASGTIGGGPGVTIKSALGGLGGHPGSHSDGSTSGDAFSRDVFMTAPSESAGFADGTFEDARFRSPQGLAYNKNKDELIVVDTGNKALRVIRFKDGSVSTVGLGSKESRPGMQAVSNGFGDRRRTVANTSIPSYSSPWDIAYGQGTYFLTSPGSNQVWMFDPNTGDIRQLSGRPLGPGLADTENDLTAARFAMPTGICVTKTHVFTVDCDSSTLRQIDVRSQTVSTKVGGDVLFPWNLSAFGDRDGFGPSVRLQYPLGIAVIDDDRLCIADTYNNKIKLIMPKDSECRVLAGQGPRGNRDGAKEMARFDCPSGVAYDTKMQRLYVADRGNHAIRVVDVATGSVSTLRFSNFPLPDERLR</sequence>
<proteinExistence type="predicted"/>
<dbReference type="Gene3D" id="3.40.30.10">
    <property type="entry name" value="Glutaredoxin"/>
    <property type="match status" value="1"/>
</dbReference>
<keyword evidence="4" id="KW-1185">Reference proteome</keyword>
<dbReference type="Pfam" id="PF01436">
    <property type="entry name" value="NHL"/>
    <property type="match status" value="3"/>
</dbReference>
<evidence type="ECO:0000313" key="3">
    <source>
        <dbReference type="EMBL" id="KAA8497125.1"/>
    </source>
</evidence>
<dbReference type="OrthoDB" id="273823at2759"/>
<dbReference type="Proteomes" id="UP000324585">
    <property type="component" value="Unassembled WGS sequence"/>
</dbReference>
<reference evidence="4" key="1">
    <citation type="journal article" date="2019" name="Nat. Commun.">
        <title>Expansion of phycobilisome linker gene families in mesophilic red algae.</title>
        <authorList>
            <person name="Lee J."/>
            <person name="Kim D."/>
            <person name="Bhattacharya D."/>
            <person name="Yoon H.S."/>
        </authorList>
    </citation>
    <scope>NUCLEOTIDE SEQUENCE [LARGE SCALE GENOMIC DNA]</scope>
    <source>
        <strain evidence="4">CCMP 1328</strain>
    </source>
</reference>
<dbReference type="Gene3D" id="2.120.10.30">
    <property type="entry name" value="TolB, C-terminal domain"/>
    <property type="match status" value="4"/>
</dbReference>
<keyword evidence="1" id="KW-0677">Repeat</keyword>
<dbReference type="InterPro" id="IPR001258">
    <property type="entry name" value="NHL_repeat"/>
</dbReference>
<dbReference type="EMBL" id="VRMN01000002">
    <property type="protein sequence ID" value="KAA8497125.1"/>
    <property type="molecule type" value="Genomic_DNA"/>
</dbReference>
<dbReference type="AlphaFoldDB" id="A0A5J4Z158"/>
<protein>
    <submittedName>
        <fullName evidence="3">NHL repeat-containing protein 2</fullName>
    </submittedName>
</protein>
<feature type="compositionally biased region" description="Low complexity" evidence="2">
    <location>
        <begin position="1"/>
        <end position="10"/>
    </location>
</feature>
<feature type="region of interest" description="Disordered" evidence="2">
    <location>
        <begin position="1"/>
        <end position="26"/>
    </location>
</feature>
<gene>
    <name evidence="3" type="ORF">FVE85_0854</name>
</gene>
<evidence type="ECO:0000256" key="1">
    <source>
        <dbReference type="ARBA" id="ARBA00022737"/>
    </source>
</evidence>
<evidence type="ECO:0000313" key="4">
    <source>
        <dbReference type="Proteomes" id="UP000324585"/>
    </source>
</evidence>
<organism evidence="3 4">
    <name type="scientific">Porphyridium purpureum</name>
    <name type="common">Red alga</name>
    <name type="synonym">Porphyridium cruentum</name>
    <dbReference type="NCBI Taxonomy" id="35688"/>
    <lineage>
        <taxon>Eukaryota</taxon>
        <taxon>Rhodophyta</taxon>
        <taxon>Bangiophyceae</taxon>
        <taxon>Porphyridiales</taxon>
        <taxon>Porphyridiaceae</taxon>
        <taxon>Porphyridium</taxon>
    </lineage>
</organism>